<feature type="transmembrane region" description="Helical" evidence="1">
    <location>
        <begin position="6"/>
        <end position="29"/>
    </location>
</feature>
<keyword evidence="1" id="KW-1133">Transmembrane helix</keyword>
<reference evidence="2" key="1">
    <citation type="submission" date="2011-08" db="EMBL/GenBank/DDBJ databases">
        <authorList>
            <consortium name="The Broad Institute Genome Sequencing Platform"/>
            <person name="Earl A."/>
            <person name="Ward D."/>
            <person name="Feldgarden M."/>
            <person name="Gevers D."/>
            <person name="Sizova M."/>
            <person name="Hazen A."/>
            <person name="Epstein S."/>
            <person name="Young S.K."/>
            <person name="Zeng Q."/>
            <person name="Gargeya S."/>
            <person name="Fitzgerald M."/>
            <person name="Haas B."/>
            <person name="Abouelleil A."/>
            <person name="Alvarado L."/>
            <person name="Arachchi H.M."/>
            <person name="Berlin A."/>
            <person name="Brown A."/>
            <person name="Chapman S.B."/>
            <person name="Chen Z."/>
            <person name="Dunbar C."/>
            <person name="Freedman E."/>
            <person name="Gearin G."/>
            <person name="Gellesch M."/>
            <person name="Goldberg J."/>
            <person name="Griggs A."/>
            <person name="Gujja S."/>
            <person name="Heiman D."/>
            <person name="Howarth C."/>
            <person name="Larson L."/>
            <person name="Lui A."/>
            <person name="MacDonald P.J.P."/>
            <person name="Montmayeur A."/>
            <person name="Murphy C."/>
            <person name="Neiman D."/>
            <person name="Pearson M."/>
            <person name="Priest M."/>
            <person name="Roberts A."/>
            <person name="Saif S."/>
            <person name="Shea T."/>
            <person name="Shenoy N."/>
            <person name="Sisk P."/>
            <person name="Stolte C."/>
            <person name="Sykes S."/>
            <person name="Wortman J."/>
            <person name="Nusbaum C."/>
            <person name="Birren B."/>
        </authorList>
    </citation>
    <scope>NUCLEOTIDE SEQUENCE</scope>
    <source>
        <strain evidence="2">ACB1</strain>
    </source>
</reference>
<gene>
    <name evidence="2" type="ORF">HMPREF9625_00523</name>
</gene>
<sequence length="55" mass="6765">MDLKQWIIPFLLLSFLFIVILTVILYRIMWMRLNAIIKKNKEQEKIQESKEKEDI</sequence>
<dbReference type="AlphaFoldDB" id="G9WME0"/>
<organism evidence="2 3">
    <name type="scientific">Oribacterium parvum ACB1</name>
    <dbReference type="NCBI Taxonomy" id="796943"/>
    <lineage>
        <taxon>Bacteria</taxon>
        <taxon>Bacillati</taxon>
        <taxon>Bacillota</taxon>
        <taxon>Clostridia</taxon>
        <taxon>Lachnospirales</taxon>
        <taxon>Lachnospiraceae</taxon>
        <taxon>Oribacterium</taxon>
    </lineage>
</organism>
<evidence type="ECO:0000313" key="3">
    <source>
        <dbReference type="Proteomes" id="UP000018461"/>
    </source>
</evidence>
<keyword evidence="1" id="KW-0812">Transmembrane</keyword>
<keyword evidence="3" id="KW-1185">Reference proteome</keyword>
<protein>
    <submittedName>
        <fullName evidence="2">Uncharacterized protein</fullName>
    </submittedName>
</protein>
<dbReference type="RefSeq" id="WP_009534385.1">
    <property type="nucleotide sequence ID" value="NZ_KE148312.1"/>
</dbReference>
<proteinExistence type="predicted"/>
<reference evidence="2" key="2">
    <citation type="submission" date="2013-03" db="EMBL/GenBank/DDBJ databases">
        <title>The Genome Sequence of Oribacterium sp. ACB1.</title>
        <authorList>
            <consortium name="The Broad Institute Genomics Platform"/>
            <consortium name="The Broad Institute Genome Sequencing Center for Infectious Disease"/>
            <person name="Earl A."/>
            <person name="Ward D."/>
            <person name="Feldgarden M."/>
            <person name="Gevers D."/>
            <person name="Sizova M."/>
            <person name="Hazen A."/>
            <person name="Epstein S."/>
            <person name="Walker B."/>
            <person name="Young S."/>
            <person name="Zeng Q."/>
            <person name="Gargeya S."/>
            <person name="Fitzgerald M."/>
            <person name="Haas B."/>
            <person name="Abouelleil A."/>
            <person name="Allen A.W."/>
            <person name="Alvarado L."/>
            <person name="Arachchi H.M."/>
            <person name="Berlin A.M."/>
            <person name="Chapman S.B."/>
            <person name="Gainer-Dewar J."/>
            <person name="Goldberg J."/>
            <person name="Griggs A."/>
            <person name="Gujja S."/>
            <person name="Hansen M."/>
            <person name="Howarth C."/>
            <person name="Imamovic A."/>
            <person name="Ireland A."/>
            <person name="Larimer J."/>
            <person name="McCowan C."/>
            <person name="Murphy C."/>
            <person name="Pearson M."/>
            <person name="Poon T.W."/>
            <person name="Priest M."/>
            <person name="Roberts A."/>
            <person name="Saif S."/>
            <person name="Shea T."/>
            <person name="Sisk P."/>
            <person name="Sykes S."/>
            <person name="Wortman J."/>
            <person name="Nusbaum C."/>
            <person name="Birren B."/>
        </authorList>
    </citation>
    <scope>NUCLEOTIDE SEQUENCE [LARGE SCALE GENOMIC DNA]</scope>
    <source>
        <strain evidence="2">ACB1</strain>
    </source>
</reference>
<evidence type="ECO:0000313" key="2">
    <source>
        <dbReference type="EMBL" id="EHL11693.1"/>
    </source>
</evidence>
<accession>G9WME0</accession>
<comment type="caution">
    <text evidence="2">The sequence shown here is derived from an EMBL/GenBank/DDBJ whole genome shotgun (WGS) entry which is preliminary data.</text>
</comment>
<evidence type="ECO:0000256" key="1">
    <source>
        <dbReference type="SAM" id="Phobius"/>
    </source>
</evidence>
<name>G9WME0_9FIRM</name>
<keyword evidence="1" id="KW-0472">Membrane</keyword>
<dbReference type="HOGENOM" id="CLU_207903_0_0_9"/>
<dbReference type="PATRIC" id="fig|796943.3.peg.918"/>
<dbReference type="EMBL" id="AFZC02000003">
    <property type="protein sequence ID" value="EHL11693.1"/>
    <property type="molecule type" value="Genomic_DNA"/>
</dbReference>
<dbReference type="Proteomes" id="UP000018461">
    <property type="component" value="Unassembled WGS sequence"/>
</dbReference>
<dbReference type="STRING" id="796943.HMPREF9625_00523"/>